<reference evidence="2 3" key="1">
    <citation type="submission" date="2015-10" db="EMBL/GenBank/DDBJ databases">
        <title>Genome analyses suggest a sexual origin of heterokaryosis in a supposedly ancient asexual fungus.</title>
        <authorList>
            <person name="Ropars J."/>
            <person name="Sedzielewska K."/>
            <person name="Noel J."/>
            <person name="Charron P."/>
            <person name="Farinelli L."/>
            <person name="Marton T."/>
            <person name="Kruger M."/>
            <person name="Pelin A."/>
            <person name="Brachmann A."/>
            <person name="Corradi N."/>
        </authorList>
    </citation>
    <scope>NUCLEOTIDE SEQUENCE [LARGE SCALE GENOMIC DNA]</scope>
    <source>
        <strain evidence="2 3">A4</strain>
    </source>
</reference>
<dbReference type="VEuPathDB" id="FungiDB:RhiirA1_426673"/>
<dbReference type="AlphaFoldDB" id="A0A2I1H3D8"/>
<dbReference type="OrthoDB" id="2158714at2759"/>
<dbReference type="InterPro" id="IPR013640">
    <property type="entry name" value="Vfa1"/>
</dbReference>
<dbReference type="PANTHER" id="PTHR28218:SF1">
    <property type="entry name" value="VPS4-ASSOCIATED PROTEIN 1"/>
    <property type="match status" value="1"/>
</dbReference>
<dbReference type="GO" id="GO:0007034">
    <property type="term" value="P:vacuolar transport"/>
    <property type="evidence" value="ECO:0007669"/>
    <property type="project" value="TreeGrafter"/>
</dbReference>
<organism evidence="2 3">
    <name type="scientific">Rhizophagus irregularis</name>
    <dbReference type="NCBI Taxonomy" id="588596"/>
    <lineage>
        <taxon>Eukaryota</taxon>
        <taxon>Fungi</taxon>
        <taxon>Fungi incertae sedis</taxon>
        <taxon>Mucoromycota</taxon>
        <taxon>Glomeromycotina</taxon>
        <taxon>Glomeromycetes</taxon>
        <taxon>Glomerales</taxon>
        <taxon>Glomeraceae</taxon>
        <taxon>Rhizophagus</taxon>
    </lineage>
</organism>
<name>A0A2I1H3D8_9GLOM</name>
<dbReference type="VEuPathDB" id="FungiDB:FUN_018824"/>
<accession>A0A2I1H3D8</accession>
<comment type="caution">
    <text evidence="2">The sequence shown here is derived from an EMBL/GenBank/DDBJ whole genome shotgun (WGS) entry which is preliminary data.</text>
</comment>
<dbReference type="Proteomes" id="UP000234323">
    <property type="component" value="Unassembled WGS sequence"/>
</dbReference>
<feature type="compositionally biased region" description="Basic and acidic residues" evidence="1">
    <location>
        <begin position="80"/>
        <end position="126"/>
    </location>
</feature>
<evidence type="ECO:0000313" key="3">
    <source>
        <dbReference type="Proteomes" id="UP000234323"/>
    </source>
</evidence>
<gene>
    <name evidence="2" type="ORF">RhiirA4_409005</name>
</gene>
<keyword evidence="3" id="KW-1185">Reference proteome</keyword>
<protein>
    <submittedName>
        <fullName evidence="2">DUF1742-domain-containing protein</fullName>
    </submittedName>
</protein>
<dbReference type="Pfam" id="PF08432">
    <property type="entry name" value="Vfa1"/>
    <property type="match status" value="1"/>
</dbReference>
<dbReference type="PANTHER" id="PTHR28218">
    <property type="entry name" value="VPS4-ASSOCIATED PROTEIN 1"/>
    <property type="match status" value="1"/>
</dbReference>
<dbReference type="GO" id="GO:0005768">
    <property type="term" value="C:endosome"/>
    <property type="evidence" value="ECO:0007669"/>
    <property type="project" value="TreeGrafter"/>
</dbReference>
<sequence length="187" mass="21502">MSNKTEQLINLYTHRIATTDKPCFICNKYTSSVLRTDNGLDWFYTCESHLSDRGFATPIPEPEPEPKLPVVQSTRVSISQKDDSSKSKSDPDINQEKDKSNDSTKVESKQQEGKEDNIKEQTEDKQQVATPKLPEQPQPPKSTKPKQYKLHSNIFYLREDKLNKKRQKEEAQKILSKLPNVPKNSLQ</sequence>
<proteinExistence type="predicted"/>
<dbReference type="EMBL" id="LLXI01001376">
    <property type="protein sequence ID" value="PKY53390.1"/>
    <property type="molecule type" value="Genomic_DNA"/>
</dbReference>
<feature type="compositionally biased region" description="Basic and acidic residues" evidence="1">
    <location>
        <begin position="157"/>
        <end position="172"/>
    </location>
</feature>
<evidence type="ECO:0000313" key="2">
    <source>
        <dbReference type="EMBL" id="PKY53390.1"/>
    </source>
</evidence>
<feature type="region of interest" description="Disordered" evidence="1">
    <location>
        <begin position="55"/>
        <end position="187"/>
    </location>
</feature>
<dbReference type="VEuPathDB" id="FungiDB:RhiirFUN_015261"/>
<evidence type="ECO:0000256" key="1">
    <source>
        <dbReference type="SAM" id="MobiDB-lite"/>
    </source>
</evidence>